<accession>A0A0N1IHP0</accession>
<evidence type="ECO:0000256" key="1">
    <source>
        <dbReference type="SAM" id="MobiDB-lite"/>
    </source>
</evidence>
<feature type="region of interest" description="Disordered" evidence="1">
    <location>
        <begin position="42"/>
        <end position="65"/>
    </location>
</feature>
<protein>
    <submittedName>
        <fullName evidence="2">Uncharacterized protein</fullName>
    </submittedName>
</protein>
<proteinExistence type="predicted"/>
<gene>
    <name evidence="2" type="ORF">RR48_00754</name>
</gene>
<evidence type="ECO:0000313" key="3">
    <source>
        <dbReference type="Proteomes" id="UP000053240"/>
    </source>
</evidence>
<dbReference type="EMBL" id="LADJ01004597">
    <property type="protein sequence ID" value="KPJ20879.1"/>
    <property type="molecule type" value="Genomic_DNA"/>
</dbReference>
<dbReference type="AlphaFoldDB" id="A0A0N1IHP0"/>
<name>A0A0N1IHP0_PAPMA</name>
<evidence type="ECO:0000313" key="2">
    <source>
        <dbReference type="EMBL" id="KPJ20879.1"/>
    </source>
</evidence>
<comment type="caution">
    <text evidence="2">The sequence shown here is derived from an EMBL/GenBank/DDBJ whole genome shotgun (WGS) entry which is preliminary data.</text>
</comment>
<keyword evidence="3" id="KW-1185">Reference proteome</keyword>
<organism evidence="2 3">
    <name type="scientific">Papilio machaon</name>
    <name type="common">Old World swallowtail butterfly</name>
    <dbReference type="NCBI Taxonomy" id="76193"/>
    <lineage>
        <taxon>Eukaryota</taxon>
        <taxon>Metazoa</taxon>
        <taxon>Ecdysozoa</taxon>
        <taxon>Arthropoda</taxon>
        <taxon>Hexapoda</taxon>
        <taxon>Insecta</taxon>
        <taxon>Pterygota</taxon>
        <taxon>Neoptera</taxon>
        <taxon>Endopterygota</taxon>
        <taxon>Lepidoptera</taxon>
        <taxon>Glossata</taxon>
        <taxon>Ditrysia</taxon>
        <taxon>Papilionoidea</taxon>
        <taxon>Papilionidae</taxon>
        <taxon>Papilioninae</taxon>
        <taxon>Papilio</taxon>
    </lineage>
</organism>
<dbReference type="InParanoid" id="A0A0N1IHP0"/>
<dbReference type="Proteomes" id="UP000053240">
    <property type="component" value="Unassembled WGS sequence"/>
</dbReference>
<reference evidence="2 3" key="1">
    <citation type="journal article" date="2015" name="Nat. Commun.">
        <title>Outbred genome sequencing and CRISPR/Cas9 gene editing in butterflies.</title>
        <authorList>
            <person name="Li X."/>
            <person name="Fan D."/>
            <person name="Zhang W."/>
            <person name="Liu G."/>
            <person name="Zhang L."/>
            <person name="Zhao L."/>
            <person name="Fang X."/>
            <person name="Chen L."/>
            <person name="Dong Y."/>
            <person name="Chen Y."/>
            <person name="Ding Y."/>
            <person name="Zhao R."/>
            <person name="Feng M."/>
            <person name="Zhu Y."/>
            <person name="Feng Y."/>
            <person name="Jiang X."/>
            <person name="Zhu D."/>
            <person name="Xiang H."/>
            <person name="Feng X."/>
            <person name="Li S."/>
            <person name="Wang J."/>
            <person name="Zhang G."/>
            <person name="Kronforst M.R."/>
            <person name="Wang W."/>
        </authorList>
    </citation>
    <scope>NUCLEOTIDE SEQUENCE [LARGE SCALE GENOMIC DNA]</scope>
    <source>
        <strain evidence="2">Ya'a_city_454_Pm</strain>
        <tissue evidence="2">Whole body</tissue>
    </source>
</reference>
<sequence length="65" mass="7383">MDNRHQDLANLMCVSCIIQANDRLVHMTMRYSGINNIPMPPATYVSQKDQQPPPTFKTPISLLEP</sequence>